<evidence type="ECO:0000259" key="10">
    <source>
        <dbReference type="PROSITE" id="PS50859"/>
    </source>
</evidence>
<dbReference type="OrthoDB" id="27923at2759"/>
<dbReference type="InterPro" id="IPR042855">
    <property type="entry name" value="V_SNARE_CC"/>
</dbReference>
<evidence type="ECO:0000256" key="6">
    <source>
        <dbReference type="ARBA" id="ARBA00023289"/>
    </source>
</evidence>
<dbReference type="SUPFAM" id="SSF64356">
    <property type="entry name" value="SNARE-like"/>
    <property type="match status" value="1"/>
</dbReference>
<evidence type="ECO:0000259" key="11">
    <source>
        <dbReference type="PROSITE" id="PS50892"/>
    </source>
</evidence>
<keyword evidence="5" id="KW-0449">Lipoprotein</keyword>
<feature type="domain" description="Longin" evidence="10">
    <location>
        <begin position="157"/>
        <end position="253"/>
    </location>
</feature>
<keyword evidence="6" id="KW-0636">Prenylation</keyword>
<comment type="subcellular location">
    <subcellularLocation>
        <location evidence="7">Endomembrane system</location>
        <topology evidence="7">Lipid-anchor</topology>
        <orientation evidence="7">Cytoplasmic side</orientation>
    </subcellularLocation>
</comment>
<evidence type="ECO:0008006" key="15">
    <source>
        <dbReference type="Google" id="ProtNLM"/>
    </source>
</evidence>
<feature type="transmembrane region" description="Helical" evidence="9">
    <location>
        <begin position="17"/>
        <end position="34"/>
    </location>
</feature>
<keyword evidence="2" id="KW-0488">Methylation</keyword>
<dbReference type="Gene3D" id="1.20.5.110">
    <property type="match status" value="1"/>
</dbReference>
<dbReference type="Proteomes" id="UP000626109">
    <property type="component" value="Unassembled WGS sequence"/>
</dbReference>
<keyword evidence="9" id="KW-0812">Transmembrane</keyword>
<organism evidence="12 14">
    <name type="scientific">Polarella glacialis</name>
    <name type="common">Dinoflagellate</name>
    <dbReference type="NCBI Taxonomy" id="89957"/>
    <lineage>
        <taxon>Eukaryota</taxon>
        <taxon>Sar</taxon>
        <taxon>Alveolata</taxon>
        <taxon>Dinophyceae</taxon>
        <taxon>Suessiales</taxon>
        <taxon>Suessiaceae</taxon>
        <taxon>Polarella</taxon>
    </lineage>
</organism>
<dbReference type="InterPro" id="IPR008506">
    <property type="entry name" value="SND2/TMEM208"/>
</dbReference>
<reference evidence="12" key="1">
    <citation type="submission" date="2021-02" db="EMBL/GenBank/DDBJ databases">
        <authorList>
            <person name="Dougan E. K."/>
            <person name="Rhodes N."/>
            <person name="Thang M."/>
            <person name="Chan C."/>
        </authorList>
    </citation>
    <scope>NUCLEOTIDE SEQUENCE</scope>
</reference>
<dbReference type="PANTHER" id="PTHR45806:SF1">
    <property type="entry name" value="SYNAPTOBREVIN HOMOLOG YKT6"/>
    <property type="match status" value="1"/>
</dbReference>
<keyword evidence="9" id="KW-1133">Transmembrane helix</keyword>
<comment type="caution">
    <text evidence="12">The sequence shown here is derived from an EMBL/GenBank/DDBJ whole genome shotgun (WGS) entry which is preliminary data.</text>
</comment>
<evidence type="ECO:0000256" key="5">
    <source>
        <dbReference type="ARBA" id="ARBA00023288"/>
    </source>
</evidence>
<dbReference type="PANTHER" id="PTHR45806">
    <property type="entry name" value="SYNAPTOBREVIN HOMOLOG YKT6"/>
    <property type="match status" value="1"/>
</dbReference>
<dbReference type="AlphaFoldDB" id="A0A813HBJ5"/>
<dbReference type="SUPFAM" id="SSF58038">
    <property type="entry name" value="SNARE fusion complex"/>
    <property type="match status" value="1"/>
</dbReference>
<dbReference type="PROSITE" id="PS50859">
    <property type="entry name" value="LONGIN"/>
    <property type="match status" value="1"/>
</dbReference>
<keyword evidence="8" id="KW-0175">Coiled coil</keyword>
<dbReference type="GO" id="GO:0006888">
    <property type="term" value="P:endoplasmic reticulum to Golgi vesicle-mediated transport"/>
    <property type="evidence" value="ECO:0007669"/>
    <property type="project" value="TreeGrafter"/>
</dbReference>
<proteinExistence type="inferred from homology"/>
<evidence type="ECO:0000256" key="3">
    <source>
        <dbReference type="ARBA" id="ARBA00023136"/>
    </source>
</evidence>
<dbReference type="Pfam" id="PF05620">
    <property type="entry name" value="TMEM208_SND2"/>
    <property type="match status" value="2"/>
</dbReference>
<accession>A0A813HBJ5</accession>
<evidence type="ECO:0000256" key="7">
    <source>
        <dbReference type="ARBA" id="ARBA00046278"/>
    </source>
</evidence>
<evidence type="ECO:0000313" key="14">
    <source>
        <dbReference type="Proteomes" id="UP000654075"/>
    </source>
</evidence>
<dbReference type="InterPro" id="IPR010908">
    <property type="entry name" value="Longin_dom"/>
</dbReference>
<evidence type="ECO:0000256" key="9">
    <source>
        <dbReference type="SAM" id="Phobius"/>
    </source>
</evidence>
<keyword evidence="14" id="KW-1185">Reference proteome</keyword>
<dbReference type="GO" id="GO:0005484">
    <property type="term" value="F:SNAP receptor activity"/>
    <property type="evidence" value="ECO:0007669"/>
    <property type="project" value="TreeGrafter"/>
</dbReference>
<dbReference type="CDD" id="cd14824">
    <property type="entry name" value="Longin"/>
    <property type="match status" value="1"/>
</dbReference>
<dbReference type="Pfam" id="PF00957">
    <property type="entry name" value="Synaptobrevin"/>
    <property type="match status" value="1"/>
</dbReference>
<keyword evidence="4" id="KW-0564">Palmitate</keyword>
<evidence type="ECO:0000256" key="4">
    <source>
        <dbReference type="ARBA" id="ARBA00023139"/>
    </source>
</evidence>
<evidence type="ECO:0000256" key="8">
    <source>
        <dbReference type="PROSITE-ProRule" id="PRU00290"/>
    </source>
</evidence>
<dbReference type="EMBL" id="CAJNNW010010392">
    <property type="protein sequence ID" value="CAE8651994.1"/>
    <property type="molecule type" value="Genomic_DNA"/>
</dbReference>
<dbReference type="EMBL" id="CAJNNV010031260">
    <property type="protein sequence ID" value="CAE8635220.1"/>
    <property type="molecule type" value="Genomic_DNA"/>
</dbReference>
<gene>
    <name evidence="12" type="ORF">PGLA1383_LOCUS50818</name>
    <name evidence="13" type="ORF">PGLA2088_LOCUS9393</name>
</gene>
<sequence>MAGQAEKKLAKHADSTIVYYLYAIIGVNALYFIWKVLLNWSSMGKWNLMGLPLFLFVSNFTYKGINSSLQIGASYELYLDLYAVNITTQFLVTFTDYGWLLYLVVPGYGGWKILGLVKDYVFTPTSDELASDDPAVQCSALFSLSLVQFDMKLLSLIIYRWKEDSCIEVFNTSELSSFSFFHRGPMREHIKFHSRLIASRTPLGQRQSIDFDQNLGKCHAWNNPCGLCATALVDGEYPMRVAFTLCAEVIRMFAELMAGKYEDAPQDLALACPEIEALFQKFQNPAEADKLTKIEKDLEEVKGTVMQSMDDLLKRGESLDQLMQKSKDLSSTSVQFYRTAKKNNQCCKMY</sequence>
<evidence type="ECO:0000313" key="13">
    <source>
        <dbReference type="EMBL" id="CAE8651994.1"/>
    </source>
</evidence>
<keyword evidence="3 9" id="KW-0472">Membrane</keyword>
<feature type="domain" description="V-SNARE coiled-coil homology" evidence="11">
    <location>
        <begin position="290"/>
        <end position="350"/>
    </location>
</feature>
<dbReference type="SMART" id="SM01270">
    <property type="entry name" value="Longin"/>
    <property type="match status" value="1"/>
</dbReference>
<protein>
    <recommendedName>
        <fullName evidence="15">V-SNARE coiled-coil homology domain-containing protein</fullName>
    </recommendedName>
</protein>
<dbReference type="Gene3D" id="3.30.450.50">
    <property type="entry name" value="Longin domain"/>
    <property type="match status" value="1"/>
</dbReference>
<evidence type="ECO:0000256" key="2">
    <source>
        <dbReference type="ARBA" id="ARBA00022481"/>
    </source>
</evidence>
<dbReference type="InterPro" id="IPR011012">
    <property type="entry name" value="Longin-like_dom_sf"/>
</dbReference>
<dbReference type="Proteomes" id="UP000654075">
    <property type="component" value="Unassembled WGS sequence"/>
</dbReference>
<evidence type="ECO:0000313" key="12">
    <source>
        <dbReference type="EMBL" id="CAE8635220.1"/>
    </source>
</evidence>
<dbReference type="GO" id="GO:0005794">
    <property type="term" value="C:Golgi apparatus"/>
    <property type="evidence" value="ECO:0007669"/>
    <property type="project" value="TreeGrafter"/>
</dbReference>
<name>A0A813HBJ5_POLGL</name>
<comment type="similarity">
    <text evidence="1">Belongs to the synaptobrevin family.</text>
</comment>
<dbReference type="PROSITE" id="PS50892">
    <property type="entry name" value="V_SNARE"/>
    <property type="match status" value="1"/>
</dbReference>
<evidence type="ECO:0000256" key="1">
    <source>
        <dbReference type="ARBA" id="ARBA00008025"/>
    </source>
</evidence>